<dbReference type="InterPro" id="IPR012826">
    <property type="entry name" value="FliN"/>
</dbReference>
<gene>
    <name evidence="8" type="ORF">SAMN02745207_02710</name>
</gene>
<keyword evidence="5" id="KW-0283">Flagellar rotation</keyword>
<evidence type="ECO:0000256" key="1">
    <source>
        <dbReference type="ARBA" id="ARBA00004413"/>
    </source>
</evidence>
<dbReference type="GO" id="GO:0006935">
    <property type="term" value="P:chemotaxis"/>
    <property type="evidence" value="ECO:0007669"/>
    <property type="project" value="UniProtKB-KW"/>
</dbReference>
<dbReference type="GO" id="GO:0071973">
    <property type="term" value="P:bacterial-type flagellum-dependent cell motility"/>
    <property type="evidence" value="ECO:0007669"/>
    <property type="project" value="InterPro"/>
</dbReference>
<dbReference type="InterPro" id="IPR001172">
    <property type="entry name" value="FliN_T3SS_HrcQb"/>
</dbReference>
<protein>
    <submittedName>
        <fullName evidence="8">Flagellar motor switch protein FliN</fullName>
    </submittedName>
</protein>
<sequence length="137" mass="15507">MSDQFLSNEELEMLLEKHSGNGPVNEVQEQQPKAIEEVFTEFDYEKSENIDTPRNLDLLLDIPLEISVVLGKTKKSIRDITNVVPGSVIELDKPIEEPLEICANGKKIAEGEAIVINEKFCVRITKIMSKRELIKNL</sequence>
<keyword evidence="4" id="KW-0145">Chemotaxis</keyword>
<evidence type="ECO:0000313" key="9">
    <source>
        <dbReference type="Proteomes" id="UP000184447"/>
    </source>
</evidence>
<dbReference type="EMBL" id="FQXM01000015">
    <property type="protein sequence ID" value="SHH83136.1"/>
    <property type="molecule type" value="Genomic_DNA"/>
</dbReference>
<organism evidence="8 9">
    <name type="scientific">Clostridium grantii DSM 8605</name>
    <dbReference type="NCBI Taxonomy" id="1121316"/>
    <lineage>
        <taxon>Bacteria</taxon>
        <taxon>Bacillati</taxon>
        <taxon>Bacillota</taxon>
        <taxon>Clostridia</taxon>
        <taxon>Eubacteriales</taxon>
        <taxon>Clostridiaceae</taxon>
        <taxon>Clostridium</taxon>
    </lineage>
</organism>
<keyword evidence="3" id="KW-1003">Cell membrane</keyword>
<dbReference type="AlphaFoldDB" id="A0A1M5W6M6"/>
<evidence type="ECO:0000256" key="6">
    <source>
        <dbReference type="ARBA" id="ARBA00023136"/>
    </source>
</evidence>
<dbReference type="Gene3D" id="2.30.330.10">
    <property type="entry name" value="SpoA-like"/>
    <property type="match status" value="1"/>
</dbReference>
<keyword evidence="8" id="KW-0966">Cell projection</keyword>
<evidence type="ECO:0000259" key="7">
    <source>
        <dbReference type="Pfam" id="PF01052"/>
    </source>
</evidence>
<comment type="subcellular location">
    <subcellularLocation>
        <location evidence="1">Cell membrane</location>
        <topology evidence="1">Peripheral membrane protein</topology>
        <orientation evidence="1">Cytoplasmic side</orientation>
    </subcellularLocation>
</comment>
<name>A0A1M5W6M6_9CLOT</name>
<evidence type="ECO:0000256" key="3">
    <source>
        <dbReference type="ARBA" id="ARBA00022475"/>
    </source>
</evidence>
<dbReference type="GO" id="GO:0003774">
    <property type="term" value="F:cytoskeletal motor activity"/>
    <property type="evidence" value="ECO:0007669"/>
    <property type="project" value="InterPro"/>
</dbReference>
<comment type="similarity">
    <text evidence="2">Belongs to the FliN/MopA/SpaO family.</text>
</comment>
<keyword evidence="8" id="KW-0282">Flagellum</keyword>
<dbReference type="PANTHER" id="PTHR43484">
    <property type="match status" value="1"/>
</dbReference>
<dbReference type="RefSeq" id="WP_073338957.1">
    <property type="nucleotide sequence ID" value="NZ_FQXM01000015.1"/>
</dbReference>
<dbReference type="NCBIfam" id="TIGR02480">
    <property type="entry name" value="fliN"/>
    <property type="match status" value="1"/>
</dbReference>
<dbReference type="OrthoDB" id="9773459at2"/>
<dbReference type="GO" id="GO:0005886">
    <property type="term" value="C:plasma membrane"/>
    <property type="evidence" value="ECO:0007669"/>
    <property type="project" value="UniProtKB-SubCell"/>
</dbReference>
<dbReference type="Pfam" id="PF01052">
    <property type="entry name" value="FliMN_C"/>
    <property type="match status" value="1"/>
</dbReference>
<proteinExistence type="inferred from homology"/>
<dbReference type="InterPro" id="IPR051469">
    <property type="entry name" value="FliN/MopA/SpaO"/>
</dbReference>
<dbReference type="STRING" id="1121316.SAMN02745207_02710"/>
<dbReference type="SUPFAM" id="SSF101801">
    <property type="entry name" value="Surface presentation of antigens (SPOA)"/>
    <property type="match status" value="1"/>
</dbReference>
<evidence type="ECO:0000313" key="8">
    <source>
        <dbReference type="EMBL" id="SHH83136.1"/>
    </source>
</evidence>
<dbReference type="PRINTS" id="PR00956">
    <property type="entry name" value="FLGMOTORFLIN"/>
</dbReference>
<dbReference type="InterPro" id="IPR036429">
    <property type="entry name" value="SpoA-like_sf"/>
</dbReference>
<keyword evidence="6" id="KW-0472">Membrane</keyword>
<evidence type="ECO:0000256" key="5">
    <source>
        <dbReference type="ARBA" id="ARBA00022779"/>
    </source>
</evidence>
<keyword evidence="9" id="KW-1185">Reference proteome</keyword>
<dbReference type="GO" id="GO:0009425">
    <property type="term" value="C:bacterial-type flagellum basal body"/>
    <property type="evidence" value="ECO:0007669"/>
    <property type="project" value="InterPro"/>
</dbReference>
<keyword evidence="8" id="KW-0969">Cilium</keyword>
<dbReference type="PANTHER" id="PTHR43484:SF1">
    <property type="entry name" value="FLAGELLAR MOTOR SWITCH PROTEIN FLIN"/>
    <property type="match status" value="1"/>
</dbReference>
<reference evidence="8 9" key="1">
    <citation type="submission" date="2016-11" db="EMBL/GenBank/DDBJ databases">
        <authorList>
            <person name="Jaros S."/>
            <person name="Januszkiewicz K."/>
            <person name="Wedrychowicz H."/>
        </authorList>
    </citation>
    <scope>NUCLEOTIDE SEQUENCE [LARGE SCALE GENOMIC DNA]</scope>
    <source>
        <strain evidence="8 9">DSM 8605</strain>
    </source>
</reference>
<dbReference type="InterPro" id="IPR001543">
    <property type="entry name" value="FliN-like_C"/>
</dbReference>
<dbReference type="Proteomes" id="UP000184447">
    <property type="component" value="Unassembled WGS sequence"/>
</dbReference>
<evidence type="ECO:0000256" key="4">
    <source>
        <dbReference type="ARBA" id="ARBA00022500"/>
    </source>
</evidence>
<accession>A0A1M5W6M6</accession>
<feature type="domain" description="Flagellar motor switch protein FliN-like C-terminal" evidence="7">
    <location>
        <begin position="58"/>
        <end position="128"/>
    </location>
</feature>
<evidence type="ECO:0000256" key="2">
    <source>
        <dbReference type="ARBA" id="ARBA00009226"/>
    </source>
</evidence>